<evidence type="ECO:0000256" key="1">
    <source>
        <dbReference type="ARBA" id="ARBA00004162"/>
    </source>
</evidence>
<dbReference type="PANTHER" id="PTHR33909:SF1">
    <property type="entry name" value="SEC TRANSLOCON ACCESSORY COMPLEX SUBUNIT YAJC"/>
    <property type="match status" value="1"/>
</dbReference>
<organism evidence="12 13">
    <name type="scientific">Parasulfuritortus cantonensis</name>
    <dbReference type="NCBI Taxonomy" id="2528202"/>
    <lineage>
        <taxon>Bacteria</taxon>
        <taxon>Pseudomonadati</taxon>
        <taxon>Pseudomonadota</taxon>
        <taxon>Betaproteobacteria</taxon>
        <taxon>Nitrosomonadales</taxon>
        <taxon>Thiobacillaceae</taxon>
        <taxon>Parasulfuritortus</taxon>
    </lineage>
</organism>
<evidence type="ECO:0000256" key="7">
    <source>
        <dbReference type="ARBA" id="ARBA00022927"/>
    </source>
</evidence>
<keyword evidence="9" id="KW-0811">Translocation</keyword>
<protein>
    <recommendedName>
        <fullName evidence="3">Sec translocon accessory complex subunit YajC</fullName>
    </recommendedName>
</protein>
<evidence type="ECO:0000256" key="5">
    <source>
        <dbReference type="ARBA" id="ARBA00022475"/>
    </source>
</evidence>
<keyword evidence="5" id="KW-1003">Cell membrane</keyword>
<evidence type="ECO:0000313" key="12">
    <source>
        <dbReference type="EMBL" id="TCJ18152.1"/>
    </source>
</evidence>
<keyword evidence="6 11" id="KW-0812">Transmembrane</keyword>
<evidence type="ECO:0000256" key="4">
    <source>
        <dbReference type="ARBA" id="ARBA00022448"/>
    </source>
</evidence>
<evidence type="ECO:0000256" key="8">
    <source>
        <dbReference type="ARBA" id="ARBA00022989"/>
    </source>
</evidence>
<keyword evidence="4" id="KW-0813">Transport</keyword>
<name>A0A4V2NWP4_9PROT</name>
<dbReference type="PANTHER" id="PTHR33909">
    <property type="entry name" value="SEC TRANSLOCON ACCESSORY COMPLEX SUBUNIT YAJC"/>
    <property type="match status" value="1"/>
</dbReference>
<evidence type="ECO:0000256" key="3">
    <source>
        <dbReference type="ARBA" id="ARBA00014962"/>
    </source>
</evidence>
<evidence type="ECO:0000256" key="10">
    <source>
        <dbReference type="ARBA" id="ARBA00023136"/>
    </source>
</evidence>
<dbReference type="NCBIfam" id="TIGR00739">
    <property type="entry name" value="yajC"/>
    <property type="match status" value="1"/>
</dbReference>
<keyword evidence="8 11" id="KW-1133">Transmembrane helix</keyword>
<feature type="transmembrane region" description="Helical" evidence="11">
    <location>
        <begin position="17"/>
        <end position="35"/>
    </location>
</feature>
<comment type="similarity">
    <text evidence="2">Belongs to the YajC family.</text>
</comment>
<evidence type="ECO:0000256" key="11">
    <source>
        <dbReference type="SAM" id="Phobius"/>
    </source>
</evidence>
<dbReference type="OrthoDB" id="9811406at2"/>
<dbReference type="InterPro" id="IPR003849">
    <property type="entry name" value="Preprotein_translocase_YajC"/>
</dbReference>
<evidence type="ECO:0000313" key="13">
    <source>
        <dbReference type="Proteomes" id="UP000295443"/>
    </source>
</evidence>
<comment type="caution">
    <text evidence="12">The sequence shown here is derived from an EMBL/GenBank/DDBJ whole genome shotgun (WGS) entry which is preliminary data.</text>
</comment>
<sequence length="105" mass="11527">MLISPAYAADAAQPDPIMSFLPLIVIFVVFYFLIIRPQMKRSKEQRAMQEALQKGDEVITASGQLGKVIKLSDQYVTLDIGGGTESIFQRGAINTVLPKGTIKDL</sequence>
<dbReference type="RefSeq" id="WP_131444750.1">
    <property type="nucleotide sequence ID" value="NZ_SJZB01000012.1"/>
</dbReference>
<dbReference type="Proteomes" id="UP000295443">
    <property type="component" value="Unassembled WGS sequence"/>
</dbReference>
<proteinExistence type="inferred from homology"/>
<evidence type="ECO:0000256" key="6">
    <source>
        <dbReference type="ARBA" id="ARBA00022692"/>
    </source>
</evidence>
<dbReference type="Pfam" id="PF02699">
    <property type="entry name" value="YajC"/>
    <property type="match status" value="1"/>
</dbReference>
<reference evidence="12 13" key="1">
    <citation type="submission" date="2019-03" db="EMBL/GenBank/DDBJ databases">
        <title>Genome sequence of Thiobacillaceae bacterium LSR1, a sulfur-oxidizing bacterium isolated from freshwater sediment.</title>
        <authorList>
            <person name="Li S."/>
        </authorList>
    </citation>
    <scope>NUCLEOTIDE SEQUENCE [LARGE SCALE GENOMIC DNA]</scope>
    <source>
        <strain evidence="12 13">LSR1</strain>
    </source>
</reference>
<accession>A0A4V2NWP4</accession>
<evidence type="ECO:0000256" key="2">
    <source>
        <dbReference type="ARBA" id="ARBA00006742"/>
    </source>
</evidence>
<dbReference type="GO" id="GO:0005886">
    <property type="term" value="C:plasma membrane"/>
    <property type="evidence" value="ECO:0007669"/>
    <property type="project" value="UniProtKB-SubCell"/>
</dbReference>
<keyword evidence="7" id="KW-0653">Protein transport</keyword>
<comment type="subcellular location">
    <subcellularLocation>
        <location evidence="1">Cell membrane</location>
        <topology evidence="1">Single-pass membrane protein</topology>
    </subcellularLocation>
</comment>
<evidence type="ECO:0000256" key="9">
    <source>
        <dbReference type="ARBA" id="ARBA00023010"/>
    </source>
</evidence>
<dbReference type="PRINTS" id="PR01853">
    <property type="entry name" value="YAJCTRNLCASE"/>
</dbReference>
<dbReference type="AlphaFoldDB" id="A0A4V2NWP4"/>
<dbReference type="EMBL" id="SJZB01000012">
    <property type="protein sequence ID" value="TCJ18152.1"/>
    <property type="molecule type" value="Genomic_DNA"/>
</dbReference>
<dbReference type="GO" id="GO:0015031">
    <property type="term" value="P:protein transport"/>
    <property type="evidence" value="ECO:0007669"/>
    <property type="project" value="UniProtKB-KW"/>
</dbReference>
<gene>
    <name evidence="12" type="primary">yajC</name>
    <name evidence="12" type="ORF">EZJ19_02640</name>
</gene>
<keyword evidence="13" id="KW-1185">Reference proteome</keyword>
<dbReference type="SMART" id="SM01323">
    <property type="entry name" value="YajC"/>
    <property type="match status" value="1"/>
</dbReference>
<keyword evidence="10 11" id="KW-0472">Membrane</keyword>